<organism evidence="5 6">
    <name type="scientific">Paraclostridium sordellii</name>
    <name type="common">Clostridium sordellii</name>
    <dbReference type="NCBI Taxonomy" id="1505"/>
    <lineage>
        <taxon>Bacteria</taxon>
        <taxon>Bacillati</taxon>
        <taxon>Bacillota</taxon>
        <taxon>Clostridia</taxon>
        <taxon>Peptostreptococcales</taxon>
        <taxon>Peptostreptococcaceae</taxon>
        <taxon>Paraclostridium</taxon>
    </lineage>
</organism>
<evidence type="ECO:0000256" key="3">
    <source>
        <dbReference type="ARBA" id="ARBA00023014"/>
    </source>
</evidence>
<dbReference type="InterPro" id="IPR017896">
    <property type="entry name" value="4Fe4S_Fe-S-bd"/>
</dbReference>
<reference evidence="6" key="1">
    <citation type="submission" date="2015-01" db="EMBL/GenBank/DDBJ databases">
        <authorList>
            <person name="Aslett M.A."/>
            <person name="De Silva N."/>
        </authorList>
    </citation>
    <scope>NUCLEOTIDE SEQUENCE [LARGE SCALE GENOMIC DNA]</scope>
    <source>
        <strain evidence="6">R28058</strain>
    </source>
</reference>
<evidence type="ECO:0000313" key="5">
    <source>
        <dbReference type="EMBL" id="CEQ02952.1"/>
    </source>
</evidence>
<evidence type="ECO:0000313" key="6">
    <source>
        <dbReference type="Proteomes" id="UP000049127"/>
    </source>
</evidence>
<evidence type="ECO:0000259" key="4">
    <source>
        <dbReference type="PROSITE" id="PS51379"/>
    </source>
</evidence>
<dbReference type="SUPFAM" id="SSF54862">
    <property type="entry name" value="4Fe-4S ferredoxins"/>
    <property type="match status" value="1"/>
</dbReference>
<name>A0A0C7QQC9_PARSO</name>
<dbReference type="Gene3D" id="3.30.70.20">
    <property type="match status" value="1"/>
</dbReference>
<dbReference type="OrthoDB" id="9807879at2"/>
<dbReference type="EMBL" id="CEKZ01000003">
    <property type="protein sequence ID" value="CEQ02952.1"/>
    <property type="molecule type" value="Genomic_DNA"/>
</dbReference>
<keyword evidence="1" id="KW-0479">Metal-binding</keyword>
<keyword evidence="2" id="KW-0408">Iron</keyword>
<dbReference type="PROSITE" id="PS00198">
    <property type="entry name" value="4FE4S_FER_1"/>
    <property type="match status" value="1"/>
</dbReference>
<dbReference type="Pfam" id="PF12838">
    <property type="entry name" value="Fer4_7"/>
    <property type="match status" value="1"/>
</dbReference>
<dbReference type="PROSITE" id="PS51379">
    <property type="entry name" value="4FE4S_FER_2"/>
    <property type="match status" value="2"/>
</dbReference>
<sequence length="58" mass="6220">MSRIIDKSKCIACGTCERVCIVGCITQSENKKRIINPSACVDCGACQLACPKKCIAQN</sequence>
<dbReference type="GO" id="GO:0051536">
    <property type="term" value="F:iron-sulfur cluster binding"/>
    <property type="evidence" value="ECO:0007669"/>
    <property type="project" value="UniProtKB-KW"/>
</dbReference>
<proteinExistence type="predicted"/>
<evidence type="ECO:0000256" key="1">
    <source>
        <dbReference type="ARBA" id="ARBA00022723"/>
    </source>
</evidence>
<gene>
    <name evidence="5" type="ORF">R28058_06851</name>
</gene>
<accession>A0A0C7QQC9</accession>
<evidence type="ECO:0000256" key="2">
    <source>
        <dbReference type="ARBA" id="ARBA00023004"/>
    </source>
</evidence>
<dbReference type="Proteomes" id="UP000049127">
    <property type="component" value="Unassembled WGS sequence"/>
</dbReference>
<feature type="domain" description="4Fe-4S ferredoxin-type" evidence="4">
    <location>
        <begin position="1"/>
        <end position="30"/>
    </location>
</feature>
<feature type="domain" description="4Fe-4S ferredoxin-type" evidence="4">
    <location>
        <begin position="31"/>
        <end position="58"/>
    </location>
</feature>
<protein>
    <submittedName>
        <fullName evidence="5">4Fe-4S ferredoxin</fullName>
    </submittedName>
</protein>
<dbReference type="GO" id="GO:0046872">
    <property type="term" value="F:metal ion binding"/>
    <property type="evidence" value="ECO:0007669"/>
    <property type="project" value="UniProtKB-KW"/>
</dbReference>
<keyword evidence="3" id="KW-0411">Iron-sulfur</keyword>
<dbReference type="RefSeq" id="WP_055341489.1">
    <property type="nucleotide sequence ID" value="NZ_CDNI01000003.1"/>
</dbReference>
<dbReference type="AlphaFoldDB" id="A0A0C7QQC9"/>
<dbReference type="InterPro" id="IPR017900">
    <property type="entry name" value="4Fe4S_Fe_S_CS"/>
</dbReference>